<accession>A0ABW2FRR3</accession>
<dbReference type="Proteomes" id="UP001596435">
    <property type="component" value="Unassembled WGS sequence"/>
</dbReference>
<dbReference type="EMBL" id="JBHTAJ010000015">
    <property type="protein sequence ID" value="MFC7179959.1"/>
    <property type="molecule type" value="Genomic_DNA"/>
</dbReference>
<sequence>MDLSFRRRPEPYDLGPDPDLGMWLAELGEWQDRVVALGPDDGRSHGQLCWDVLEPTGLLAAHCRDCRHGHGGPRDPARMDAALKIRIPAEEIVPWTAATLLRDLVYTLGAGDGALRPMAEAIGRGLVDLLGPDADWRANGYAAYREGATGNVHWAPVSEATFDAAVVGIGNGHTVVIVATGED</sequence>
<name>A0ABW2FRR3_9ACTN</name>
<gene>
    <name evidence="1" type="ORF">ACFQMG_10360</name>
</gene>
<proteinExistence type="predicted"/>
<keyword evidence="2" id="KW-1185">Reference proteome</keyword>
<comment type="caution">
    <text evidence="1">The sequence shown here is derived from an EMBL/GenBank/DDBJ whole genome shotgun (WGS) entry which is preliminary data.</text>
</comment>
<protein>
    <submittedName>
        <fullName evidence="1">Uncharacterized protein</fullName>
    </submittedName>
</protein>
<evidence type="ECO:0000313" key="2">
    <source>
        <dbReference type="Proteomes" id="UP001596435"/>
    </source>
</evidence>
<evidence type="ECO:0000313" key="1">
    <source>
        <dbReference type="EMBL" id="MFC7179959.1"/>
    </source>
</evidence>
<organism evidence="1 2">
    <name type="scientific">Kitasatospora paranensis</name>
    <dbReference type="NCBI Taxonomy" id="258053"/>
    <lineage>
        <taxon>Bacteria</taxon>
        <taxon>Bacillati</taxon>
        <taxon>Actinomycetota</taxon>
        <taxon>Actinomycetes</taxon>
        <taxon>Kitasatosporales</taxon>
        <taxon>Streptomycetaceae</taxon>
        <taxon>Kitasatospora</taxon>
    </lineage>
</organism>
<dbReference type="RefSeq" id="WP_345704135.1">
    <property type="nucleotide sequence ID" value="NZ_BAABKV010000001.1"/>
</dbReference>
<reference evidence="2" key="1">
    <citation type="journal article" date="2019" name="Int. J. Syst. Evol. Microbiol.">
        <title>The Global Catalogue of Microorganisms (GCM) 10K type strain sequencing project: providing services to taxonomists for standard genome sequencing and annotation.</title>
        <authorList>
            <consortium name="The Broad Institute Genomics Platform"/>
            <consortium name="The Broad Institute Genome Sequencing Center for Infectious Disease"/>
            <person name="Wu L."/>
            <person name="Ma J."/>
        </authorList>
    </citation>
    <scope>NUCLEOTIDE SEQUENCE [LARGE SCALE GENOMIC DNA]</scope>
    <source>
        <strain evidence="2">CGMCC 1.12859</strain>
    </source>
</reference>